<dbReference type="RefSeq" id="WP_013282463.1">
    <property type="nucleotide sequence ID" value="NC_014388.1"/>
</dbReference>
<dbReference type="EMBL" id="CP001811">
    <property type="protein sequence ID" value="ADL35813.1"/>
    <property type="molecule type" value="Genomic_DNA"/>
</dbReference>
<dbReference type="Proteomes" id="UP000001299">
    <property type="component" value="Chromosome 2"/>
</dbReference>
<dbReference type="STRING" id="515622.bpr_III127"/>
<accession>E0S331</accession>
<keyword evidence="2" id="KW-1185">Reference proteome</keyword>
<dbReference type="KEGG" id="bpb:bpr_III127"/>
<dbReference type="AlphaFoldDB" id="E0S331"/>
<protein>
    <submittedName>
        <fullName evidence="1">Uncharacterized protein</fullName>
    </submittedName>
</protein>
<name>E0S331_BUTPB</name>
<evidence type="ECO:0000313" key="2">
    <source>
        <dbReference type="Proteomes" id="UP000001299"/>
    </source>
</evidence>
<proteinExistence type="predicted"/>
<dbReference type="HOGENOM" id="CLU_2987924_0_0_9"/>
<dbReference type="eggNOG" id="ENOG50326VN">
    <property type="taxonomic scope" value="Bacteria"/>
</dbReference>
<sequence>MNQLDKEITVIRAEGQLEGMEAREIATPDYDDQPYGDDNVLVRASKRRAFLVSSSMY</sequence>
<gene>
    <name evidence="1" type="ordered locus">bpr_III127</name>
</gene>
<organism evidence="1 2">
    <name type="scientific">Butyrivibrio proteoclasticus (strain ATCC 51982 / DSM 14932 / B316)</name>
    <name type="common">Clostridium proteoclasticum</name>
    <dbReference type="NCBI Taxonomy" id="515622"/>
    <lineage>
        <taxon>Bacteria</taxon>
        <taxon>Bacillati</taxon>
        <taxon>Bacillota</taxon>
        <taxon>Clostridia</taxon>
        <taxon>Lachnospirales</taxon>
        <taxon>Lachnospiraceae</taxon>
        <taxon>Butyrivibrio</taxon>
    </lineage>
</organism>
<reference evidence="1 2" key="1">
    <citation type="journal article" date="2010" name="PLoS ONE">
        <title>The glycobiome of the rumen bacterium Butyrivibrio proteoclasticus B316(T) highlights adaptation to a polysaccharide-rich environment.</title>
        <authorList>
            <person name="Kelly W.J."/>
            <person name="Leahy S.C."/>
            <person name="Altermann E."/>
            <person name="Yeoman C.J."/>
            <person name="Dunne J.C."/>
            <person name="Kong Z."/>
            <person name="Pacheco D.M."/>
            <person name="Li D."/>
            <person name="Noel S.J."/>
            <person name="Moon C.D."/>
            <person name="Cookson A.L."/>
            <person name="Attwood G.T."/>
        </authorList>
    </citation>
    <scope>NUCLEOTIDE SEQUENCE [LARGE SCALE GENOMIC DNA]</scope>
    <source>
        <strain evidence="2">ATCC 51982 / DSM 14932 / B316</strain>
    </source>
</reference>
<evidence type="ECO:0000313" key="1">
    <source>
        <dbReference type="EMBL" id="ADL35813.1"/>
    </source>
</evidence>